<evidence type="ECO:0000256" key="5">
    <source>
        <dbReference type="ARBA" id="ARBA00023136"/>
    </source>
</evidence>
<dbReference type="PANTHER" id="PTHR30069:SF46">
    <property type="entry name" value="OAR PROTEIN"/>
    <property type="match status" value="1"/>
</dbReference>
<organism evidence="9 10">
    <name type="scientific">Geothrix limicola</name>
    <dbReference type="NCBI Taxonomy" id="2927978"/>
    <lineage>
        <taxon>Bacteria</taxon>
        <taxon>Pseudomonadati</taxon>
        <taxon>Acidobacteriota</taxon>
        <taxon>Holophagae</taxon>
        <taxon>Holophagales</taxon>
        <taxon>Holophagaceae</taxon>
        <taxon>Geothrix</taxon>
    </lineage>
</organism>
<keyword evidence="10" id="KW-1185">Reference proteome</keyword>
<sequence length="1059" mass="116297">MNRFTSRVTALACCLAATAAVAQQASASMNGLVRDEAGRPVAGAKVVITSPALFADRTLSTDAKGEWRAPLLPLGMYRVVVVKEGFFSGEIRDIHLGLGVVSRQDLTLRTQTVATATVEVVSEGVALPKTDTKIASNFSQEELATIPTQDRGFFGAAMLTPGVVNDTNTYRPTIRGGSTNNTMYQVNGAQVKNESRGYFGGENWFVEDNVEDVQVILSPLNARIGRVLGGAINVTTKTGSDEFHGSIRSSATRLNWKSTRPQDDYRSINQDTISPHYDITLNGPIIPGRLRFALATILVPGGTDTGILAWGVDNNRPLRVARVNGPTWASNINALTQTDPTTGLPTAGSLVPSGYRFTRFDAGTEIARKNDYKYYEGKLTFAINTDHTLEAGYLKADQTKGPTDYYDDLWNTSAIAALGQNTTAQRNLSLVYRGILSSNWFIEGKFNKAKTDQTYGTGDVAQGGDGQKVLAYGTNASGSRVSDGWPFGYFSPGVDGDRNTNANLNVTANLEAFGNHEVDFGVDYYQSQRVSPGGWGTNHALFRAPGMYINGSGNIVIPTIHTGGTNWTSVGESGGGYSGPIPSVMTFLGGGGTYNNDHQALYVNDQWTLNSHWNVMGGLRWEKFIAKDADGSTVFTTSDYSPRVQIRYDVKGDNANLVTFTAARLLGYLPQAFTKYLTKSEEQIEVDRQFTGIAGQPAAGPGDMVGGVDQYGLRFLSLSQFYDLNNYKKVLAFNDTSKTTRIDGSLKVPYMDEYTLGFAHNFKNNSSFRITYVNRSWRRDWAFAQDYTPDQMVLLTDPTHSGLPSMYSQVTRVFNSNELKRDYQGLELDFTVRKSWYTFGGNWTYSRLTGNNEGSDVAGQMIADYGVSGYYSQRQWQVANGKANDFAPYGLLANDQTHRINLFLTTMHPAGAGRITTGWFLRYATGSHFGSTTTVDFNPAIPNLPNDANGVAYPDAPTGYQKYFGGRNANTQNDRWFLNCQINYEVPVWAKLRMFGEIKIDNVLNHFVNSYNTAFNTTDTTGVSHLILDVTRFGTTEPGTTNNYWNDGRRVTASFGFRF</sequence>
<dbReference type="Gene3D" id="2.40.170.20">
    <property type="entry name" value="TonB-dependent receptor, beta-barrel domain"/>
    <property type="match status" value="1"/>
</dbReference>
<dbReference type="InterPro" id="IPR039426">
    <property type="entry name" value="TonB-dep_rcpt-like"/>
</dbReference>
<dbReference type="InterPro" id="IPR036942">
    <property type="entry name" value="Beta-barrel_TonB_sf"/>
</dbReference>
<dbReference type="PANTHER" id="PTHR30069">
    <property type="entry name" value="TONB-DEPENDENT OUTER MEMBRANE RECEPTOR"/>
    <property type="match status" value="1"/>
</dbReference>
<dbReference type="SUPFAM" id="SSF56935">
    <property type="entry name" value="Porins"/>
    <property type="match status" value="1"/>
</dbReference>
<keyword evidence="7" id="KW-0732">Signal</keyword>
<evidence type="ECO:0000256" key="4">
    <source>
        <dbReference type="ARBA" id="ARBA00022692"/>
    </source>
</evidence>
<protein>
    <recommendedName>
        <fullName evidence="8">TonB-dependent transporter Oar-like beta-barrel domain-containing protein</fullName>
    </recommendedName>
</protein>
<accession>A0ABQ5QGY4</accession>
<dbReference type="InterPro" id="IPR008969">
    <property type="entry name" value="CarboxyPept-like_regulatory"/>
</dbReference>
<evidence type="ECO:0000259" key="8">
    <source>
        <dbReference type="Pfam" id="PF25183"/>
    </source>
</evidence>
<evidence type="ECO:0000256" key="6">
    <source>
        <dbReference type="ARBA" id="ARBA00023237"/>
    </source>
</evidence>
<feature type="signal peptide" evidence="7">
    <location>
        <begin position="1"/>
        <end position="22"/>
    </location>
</feature>
<evidence type="ECO:0000313" key="10">
    <source>
        <dbReference type="Proteomes" id="UP001165069"/>
    </source>
</evidence>
<dbReference type="Gene3D" id="2.60.40.1120">
    <property type="entry name" value="Carboxypeptidase-like, regulatory domain"/>
    <property type="match status" value="1"/>
</dbReference>
<name>A0ABQ5QGY4_9BACT</name>
<comment type="caution">
    <text evidence="9">The sequence shown here is derived from an EMBL/GenBank/DDBJ whole genome shotgun (WGS) entry which is preliminary data.</text>
</comment>
<dbReference type="Gene3D" id="2.170.130.10">
    <property type="entry name" value="TonB-dependent receptor, plug domain"/>
    <property type="match status" value="1"/>
</dbReference>
<gene>
    <name evidence="9" type="ORF">GETHLI_23360</name>
</gene>
<comment type="subcellular location">
    <subcellularLocation>
        <location evidence="1">Cell outer membrane</location>
        <topology evidence="1">Multi-pass membrane protein</topology>
    </subcellularLocation>
</comment>
<feature type="domain" description="TonB-dependent transporter Oar-like beta-barrel" evidence="8">
    <location>
        <begin position="731"/>
        <end position="981"/>
    </location>
</feature>
<keyword evidence="6" id="KW-0998">Cell outer membrane</keyword>
<proteinExistence type="predicted"/>
<dbReference type="Pfam" id="PF13620">
    <property type="entry name" value="CarboxypepD_reg"/>
    <property type="match status" value="1"/>
</dbReference>
<keyword evidence="5" id="KW-0472">Membrane</keyword>
<reference evidence="9 10" key="1">
    <citation type="journal article" date="2023" name="Antonie Van Leeuwenhoek">
        <title>Mesoterricola silvestris gen. nov., sp. nov., Mesoterricola sediminis sp. nov., Geothrix oryzae sp. nov., Geothrix edaphica sp. nov., Geothrix rubra sp. nov., and Geothrix limicola sp. nov., six novel members of Acidobacteriota isolated from soils.</title>
        <authorList>
            <person name="Itoh H."/>
            <person name="Sugisawa Y."/>
            <person name="Mise K."/>
            <person name="Xu Z."/>
            <person name="Kuniyasu M."/>
            <person name="Ushijima N."/>
            <person name="Kawano K."/>
            <person name="Kobayashi E."/>
            <person name="Shiratori Y."/>
            <person name="Masuda Y."/>
            <person name="Senoo K."/>
        </authorList>
    </citation>
    <scope>NUCLEOTIDE SEQUENCE [LARGE SCALE GENOMIC DNA]</scope>
    <source>
        <strain evidence="9 10">Red804</strain>
    </source>
</reference>
<evidence type="ECO:0000256" key="1">
    <source>
        <dbReference type="ARBA" id="ARBA00004571"/>
    </source>
</evidence>
<keyword evidence="4" id="KW-0812">Transmembrane</keyword>
<dbReference type="SUPFAM" id="SSF49464">
    <property type="entry name" value="Carboxypeptidase regulatory domain-like"/>
    <property type="match status" value="1"/>
</dbReference>
<evidence type="ECO:0000256" key="2">
    <source>
        <dbReference type="ARBA" id="ARBA00022448"/>
    </source>
</evidence>
<dbReference type="PROSITE" id="PS01156">
    <property type="entry name" value="TONB_DEPENDENT_REC_2"/>
    <property type="match status" value="1"/>
</dbReference>
<evidence type="ECO:0000256" key="7">
    <source>
        <dbReference type="SAM" id="SignalP"/>
    </source>
</evidence>
<keyword evidence="2" id="KW-0813">Transport</keyword>
<dbReference type="Pfam" id="PF25183">
    <property type="entry name" value="OMP_b-brl_4"/>
    <property type="match status" value="1"/>
</dbReference>
<dbReference type="InterPro" id="IPR057601">
    <property type="entry name" value="Oar-like_b-barrel"/>
</dbReference>
<evidence type="ECO:0000256" key="3">
    <source>
        <dbReference type="ARBA" id="ARBA00022452"/>
    </source>
</evidence>
<dbReference type="EMBL" id="BSDE01000004">
    <property type="protein sequence ID" value="GLH73834.1"/>
    <property type="molecule type" value="Genomic_DNA"/>
</dbReference>
<dbReference type="RefSeq" id="WP_285575453.1">
    <property type="nucleotide sequence ID" value="NZ_BSDE01000004.1"/>
</dbReference>
<feature type="chain" id="PRO_5046850470" description="TonB-dependent transporter Oar-like beta-barrel domain-containing protein" evidence="7">
    <location>
        <begin position="23"/>
        <end position="1059"/>
    </location>
</feature>
<dbReference type="Proteomes" id="UP001165069">
    <property type="component" value="Unassembled WGS sequence"/>
</dbReference>
<evidence type="ECO:0000313" key="9">
    <source>
        <dbReference type="EMBL" id="GLH73834.1"/>
    </source>
</evidence>
<dbReference type="InterPro" id="IPR037066">
    <property type="entry name" value="Plug_dom_sf"/>
</dbReference>
<dbReference type="InterPro" id="IPR010917">
    <property type="entry name" value="TonB_rcpt_CS"/>
</dbReference>
<keyword evidence="3" id="KW-1134">Transmembrane beta strand</keyword>